<dbReference type="InterPro" id="IPR050121">
    <property type="entry name" value="Cytochrome_P450_monoxygenase"/>
</dbReference>
<keyword evidence="7" id="KW-1185">Reference proteome</keyword>
<dbReference type="Gene3D" id="1.10.630.10">
    <property type="entry name" value="Cytochrome P450"/>
    <property type="match status" value="1"/>
</dbReference>
<evidence type="ECO:0000256" key="4">
    <source>
        <dbReference type="RuleBase" id="RU000461"/>
    </source>
</evidence>
<dbReference type="CDD" id="cd11053">
    <property type="entry name" value="CYP110-like"/>
    <property type="match status" value="1"/>
</dbReference>
<dbReference type="RefSeq" id="WP_116468478.1">
    <property type="nucleotide sequence ID" value="NZ_QENQ01000001.1"/>
</dbReference>
<dbReference type="InterPro" id="IPR001128">
    <property type="entry name" value="Cyt_P450"/>
</dbReference>
<name>A0A2U0SCM6_9SPHN</name>
<evidence type="ECO:0000256" key="2">
    <source>
        <dbReference type="ARBA" id="ARBA00010617"/>
    </source>
</evidence>
<dbReference type="GO" id="GO:0016705">
    <property type="term" value="F:oxidoreductase activity, acting on paired donors, with incorporation or reduction of molecular oxygen"/>
    <property type="evidence" value="ECO:0007669"/>
    <property type="project" value="InterPro"/>
</dbReference>
<dbReference type="Pfam" id="PF00067">
    <property type="entry name" value="p450"/>
    <property type="match status" value="1"/>
</dbReference>
<comment type="similarity">
    <text evidence="2 4">Belongs to the cytochrome P450 family.</text>
</comment>
<dbReference type="EMBL" id="QENQ01000001">
    <property type="protein sequence ID" value="PVX29035.1"/>
    <property type="molecule type" value="Genomic_DNA"/>
</dbReference>
<dbReference type="PANTHER" id="PTHR24305:SF166">
    <property type="entry name" value="CYTOCHROME P450 12A4, MITOCHONDRIAL-RELATED"/>
    <property type="match status" value="1"/>
</dbReference>
<evidence type="ECO:0000256" key="3">
    <source>
        <dbReference type="PIRSR" id="PIRSR602401-1"/>
    </source>
</evidence>
<dbReference type="InterPro" id="IPR017972">
    <property type="entry name" value="Cyt_P450_CS"/>
</dbReference>
<dbReference type="PRINTS" id="PR00385">
    <property type="entry name" value="P450"/>
</dbReference>
<dbReference type="AlphaFoldDB" id="A0A2U0SCM6"/>
<keyword evidence="4" id="KW-0560">Oxidoreductase</keyword>
<accession>A0A2U0SCM6</accession>
<dbReference type="Proteomes" id="UP000245890">
    <property type="component" value="Unassembled WGS sequence"/>
</dbReference>
<keyword evidence="4" id="KW-0503">Monooxygenase</keyword>
<dbReference type="InterPro" id="IPR036396">
    <property type="entry name" value="Cyt_P450_sf"/>
</dbReference>
<comment type="caution">
    <text evidence="6">The sequence shown here is derived from an EMBL/GenBank/DDBJ whole genome shotgun (WGS) entry which is preliminary data.</text>
</comment>
<dbReference type="InterPro" id="IPR002401">
    <property type="entry name" value="Cyt_P450_E_grp-I"/>
</dbReference>
<proteinExistence type="inferred from homology"/>
<dbReference type="PANTHER" id="PTHR24305">
    <property type="entry name" value="CYTOCHROME P450"/>
    <property type="match status" value="1"/>
</dbReference>
<evidence type="ECO:0000256" key="5">
    <source>
        <dbReference type="SAM" id="MobiDB-lite"/>
    </source>
</evidence>
<feature type="compositionally biased region" description="Pro residues" evidence="5">
    <location>
        <begin position="439"/>
        <end position="448"/>
    </location>
</feature>
<dbReference type="GO" id="GO:0005506">
    <property type="term" value="F:iron ion binding"/>
    <property type="evidence" value="ECO:0007669"/>
    <property type="project" value="InterPro"/>
</dbReference>
<reference evidence="6 7" key="1">
    <citation type="submission" date="2018-05" db="EMBL/GenBank/DDBJ databases">
        <title>Description of Sphingomonas pokkalii sp nov, isolated from the rhizosphere of saline tolerant pokkali rice and its draft genome analysis.</title>
        <authorList>
            <person name="Menon R."/>
            <person name="Kumari S."/>
            <person name="Rameshkumar N."/>
        </authorList>
    </citation>
    <scope>NUCLEOTIDE SEQUENCE [LARGE SCALE GENOMIC DNA]</scope>
    <source>
        <strain evidence="6 7">L3B27</strain>
    </source>
</reference>
<dbReference type="GO" id="GO:0004497">
    <property type="term" value="F:monooxygenase activity"/>
    <property type="evidence" value="ECO:0007669"/>
    <property type="project" value="UniProtKB-KW"/>
</dbReference>
<feature type="region of interest" description="Disordered" evidence="5">
    <location>
        <begin position="432"/>
        <end position="457"/>
    </location>
</feature>
<dbReference type="PRINTS" id="PR00463">
    <property type="entry name" value="EP450I"/>
</dbReference>
<evidence type="ECO:0000256" key="1">
    <source>
        <dbReference type="ARBA" id="ARBA00001971"/>
    </source>
</evidence>
<evidence type="ECO:0000313" key="7">
    <source>
        <dbReference type="Proteomes" id="UP000245890"/>
    </source>
</evidence>
<sequence>MDPSALPPGPRGPMAVQIAQWLRDPLGYLDRAYAQFGPIFTMPQPGTPLVLISGAGPTETLFTDRRLALPGESELRPLLGDRAVLLLSGREHRDRRRILMPPFAGGTMLAWGNAIQAMTRDCMAARERAGGGTNVRDLMQEITLNVMLQIVFGDHEGPRRQKLRRDVTDRMLFSSTVGAVLALWLPILQTRRWPAWRRTLDAQTACDQAFFAEIAADRAAPGNAPTVLRILLEATDETGAPLPDSDIRDELMTMMVAGHENTATALSWAIYWVNRYPAVLARLRDELEALGEDADPIAVAKLPYLEAVCNETLRIFPPVMMTLGRIAEEAMEIGGHPIPAGTFLRSSIYLTHQDPAVFPDPKRFDPDRFLGASFHKFALQPFGGGGRKCIGAGFALFEMKLILAEMVRHWDVRLSDRPLRAVRRTGLLAPDTSFTIHPTPRPARPPAPVRETQPCAA</sequence>
<feature type="binding site" description="axial binding residue" evidence="3">
    <location>
        <position position="389"/>
    </location>
    <ligand>
        <name>heme</name>
        <dbReference type="ChEBI" id="CHEBI:30413"/>
    </ligand>
    <ligandPart>
        <name>Fe</name>
        <dbReference type="ChEBI" id="CHEBI:18248"/>
    </ligandPart>
</feature>
<dbReference type="PROSITE" id="PS00086">
    <property type="entry name" value="CYTOCHROME_P450"/>
    <property type="match status" value="1"/>
</dbReference>
<comment type="cofactor">
    <cofactor evidence="1 3">
        <name>heme</name>
        <dbReference type="ChEBI" id="CHEBI:30413"/>
    </cofactor>
</comment>
<organism evidence="6 7">
    <name type="scientific">Sphingomonas pokkalii</name>
    <dbReference type="NCBI Taxonomy" id="2175090"/>
    <lineage>
        <taxon>Bacteria</taxon>
        <taxon>Pseudomonadati</taxon>
        <taxon>Pseudomonadota</taxon>
        <taxon>Alphaproteobacteria</taxon>
        <taxon>Sphingomonadales</taxon>
        <taxon>Sphingomonadaceae</taxon>
        <taxon>Sphingomonas</taxon>
    </lineage>
</organism>
<keyword evidence="3 4" id="KW-0408">Iron</keyword>
<keyword evidence="3 4" id="KW-0349">Heme</keyword>
<gene>
    <name evidence="6" type="ORF">DD559_06555</name>
</gene>
<dbReference type="SUPFAM" id="SSF48264">
    <property type="entry name" value="Cytochrome P450"/>
    <property type="match status" value="1"/>
</dbReference>
<keyword evidence="3 4" id="KW-0479">Metal-binding</keyword>
<protein>
    <submittedName>
        <fullName evidence="6">Cytochrome P450</fullName>
    </submittedName>
</protein>
<dbReference type="GO" id="GO:0020037">
    <property type="term" value="F:heme binding"/>
    <property type="evidence" value="ECO:0007669"/>
    <property type="project" value="InterPro"/>
</dbReference>
<evidence type="ECO:0000313" key="6">
    <source>
        <dbReference type="EMBL" id="PVX29035.1"/>
    </source>
</evidence>
<dbReference type="OrthoDB" id="9764248at2"/>